<accession>A0A7X9ZVF6</accession>
<dbReference type="AlphaFoldDB" id="A0A7X9ZVF6"/>
<reference evidence="1 2" key="1">
    <citation type="submission" date="2020-04" db="EMBL/GenBank/DDBJ databases">
        <title>Sphingobium sp. AR-3-1 isolated from Arctic soil.</title>
        <authorList>
            <person name="Dahal R.H."/>
            <person name="Chaudhary D.K."/>
        </authorList>
    </citation>
    <scope>NUCLEOTIDE SEQUENCE [LARGE SCALE GENOMIC DNA]</scope>
    <source>
        <strain evidence="1 2">AR-3-1</strain>
    </source>
</reference>
<dbReference type="Proteomes" id="UP000519023">
    <property type="component" value="Unassembled WGS sequence"/>
</dbReference>
<protein>
    <submittedName>
        <fullName evidence="1">Uncharacterized protein</fullName>
    </submittedName>
</protein>
<dbReference type="EMBL" id="JABBFV010000019">
    <property type="protein sequence ID" value="NML12339.1"/>
    <property type="molecule type" value="Genomic_DNA"/>
</dbReference>
<organism evidence="1 2">
    <name type="scientific">Sphingobium psychrophilum</name>
    <dbReference type="NCBI Taxonomy" id="2728834"/>
    <lineage>
        <taxon>Bacteria</taxon>
        <taxon>Pseudomonadati</taxon>
        <taxon>Pseudomonadota</taxon>
        <taxon>Alphaproteobacteria</taxon>
        <taxon>Sphingomonadales</taxon>
        <taxon>Sphingomonadaceae</taxon>
        <taxon>Sphingobium</taxon>
    </lineage>
</organism>
<gene>
    <name evidence="1" type="ORF">HHL08_19735</name>
</gene>
<evidence type="ECO:0000313" key="2">
    <source>
        <dbReference type="Proteomes" id="UP000519023"/>
    </source>
</evidence>
<proteinExistence type="predicted"/>
<sequence>MAALFGMMTPYHDGWLRLQRLVLHGVRSPVAPFIDVRKFARVWQKPRNRCFQIRTLVPVMALPLGIRNWMGSLLDRSYSLQIVKAA</sequence>
<name>A0A7X9ZVF6_9SPHN</name>
<comment type="caution">
    <text evidence="1">The sequence shown here is derived from an EMBL/GenBank/DDBJ whole genome shotgun (WGS) entry which is preliminary data.</text>
</comment>
<evidence type="ECO:0000313" key="1">
    <source>
        <dbReference type="EMBL" id="NML12339.1"/>
    </source>
</evidence>
<keyword evidence="2" id="KW-1185">Reference proteome</keyword>